<dbReference type="AlphaFoldDB" id="A0A1D1V1I6"/>
<comment type="caution">
    <text evidence="1">The sequence shown here is derived from an EMBL/GenBank/DDBJ whole genome shotgun (WGS) entry which is preliminary data.</text>
</comment>
<protein>
    <submittedName>
        <fullName evidence="1">Uncharacterized protein</fullName>
    </submittedName>
</protein>
<reference evidence="1 2" key="1">
    <citation type="journal article" date="2016" name="Nat. Commun.">
        <title>Extremotolerant tardigrade genome and improved radiotolerance of human cultured cells by tardigrade-unique protein.</title>
        <authorList>
            <person name="Hashimoto T."/>
            <person name="Horikawa D.D."/>
            <person name="Saito Y."/>
            <person name="Kuwahara H."/>
            <person name="Kozuka-Hata H."/>
            <person name="Shin-I T."/>
            <person name="Minakuchi Y."/>
            <person name="Ohishi K."/>
            <person name="Motoyama A."/>
            <person name="Aizu T."/>
            <person name="Enomoto A."/>
            <person name="Kondo K."/>
            <person name="Tanaka S."/>
            <person name="Hara Y."/>
            <person name="Koshikawa S."/>
            <person name="Sagara H."/>
            <person name="Miura T."/>
            <person name="Yokobori S."/>
            <person name="Miyagawa K."/>
            <person name="Suzuki Y."/>
            <person name="Kubo T."/>
            <person name="Oyama M."/>
            <person name="Kohara Y."/>
            <person name="Fujiyama A."/>
            <person name="Arakawa K."/>
            <person name="Katayama T."/>
            <person name="Toyoda A."/>
            <person name="Kunieda T."/>
        </authorList>
    </citation>
    <scope>NUCLEOTIDE SEQUENCE [LARGE SCALE GENOMIC DNA]</scope>
    <source>
        <strain evidence="1 2">YOKOZUNA-1</strain>
    </source>
</reference>
<name>A0A1D1V1I6_RAMVA</name>
<dbReference type="Proteomes" id="UP000186922">
    <property type="component" value="Unassembled WGS sequence"/>
</dbReference>
<organism evidence="1 2">
    <name type="scientific">Ramazzottius varieornatus</name>
    <name type="common">Water bear</name>
    <name type="synonym">Tardigrade</name>
    <dbReference type="NCBI Taxonomy" id="947166"/>
    <lineage>
        <taxon>Eukaryota</taxon>
        <taxon>Metazoa</taxon>
        <taxon>Ecdysozoa</taxon>
        <taxon>Tardigrada</taxon>
        <taxon>Eutardigrada</taxon>
        <taxon>Parachela</taxon>
        <taxon>Hypsibioidea</taxon>
        <taxon>Ramazzottiidae</taxon>
        <taxon>Ramazzottius</taxon>
    </lineage>
</organism>
<keyword evidence="2" id="KW-1185">Reference proteome</keyword>
<sequence length="107" mass="12025">MSLFEKIRNSMVSTTVSVFVLLVVAILFGSRLAWNAEAYLMMDHGDVEPPEQSNFDAKVKLLRRWTDIFSGQPKKPIVRCLGAVSRPVPCQKPRSISPNSYQAWTLG</sequence>
<evidence type="ECO:0000313" key="1">
    <source>
        <dbReference type="EMBL" id="GAU92308.1"/>
    </source>
</evidence>
<proteinExistence type="predicted"/>
<gene>
    <name evidence="1" type="primary">RvY_04404-1</name>
    <name evidence="1" type="synonym">RvY_04404.1</name>
    <name evidence="1" type="ORF">RvY_04404</name>
</gene>
<accession>A0A1D1V1I6</accession>
<evidence type="ECO:0000313" key="2">
    <source>
        <dbReference type="Proteomes" id="UP000186922"/>
    </source>
</evidence>
<dbReference type="EMBL" id="BDGG01000002">
    <property type="protein sequence ID" value="GAU92308.1"/>
    <property type="molecule type" value="Genomic_DNA"/>
</dbReference>